<comment type="caution">
    <text evidence="2">The sequence shown here is derived from an EMBL/GenBank/DDBJ whole genome shotgun (WGS) entry which is preliminary data.</text>
</comment>
<organism evidence="2 3">
    <name type="scientific">Sphaerosporella brunnea</name>
    <dbReference type="NCBI Taxonomy" id="1250544"/>
    <lineage>
        <taxon>Eukaryota</taxon>
        <taxon>Fungi</taxon>
        <taxon>Dikarya</taxon>
        <taxon>Ascomycota</taxon>
        <taxon>Pezizomycotina</taxon>
        <taxon>Pezizomycetes</taxon>
        <taxon>Pezizales</taxon>
        <taxon>Pyronemataceae</taxon>
        <taxon>Sphaerosporella</taxon>
    </lineage>
</organism>
<name>A0A5J5EYE8_9PEZI</name>
<feature type="transmembrane region" description="Helical" evidence="1">
    <location>
        <begin position="21"/>
        <end position="46"/>
    </location>
</feature>
<keyword evidence="1" id="KW-1133">Transmembrane helix</keyword>
<evidence type="ECO:0008006" key="4">
    <source>
        <dbReference type="Google" id="ProtNLM"/>
    </source>
</evidence>
<evidence type="ECO:0000313" key="3">
    <source>
        <dbReference type="Proteomes" id="UP000326924"/>
    </source>
</evidence>
<feature type="transmembrane region" description="Helical" evidence="1">
    <location>
        <begin position="58"/>
        <end position="76"/>
    </location>
</feature>
<dbReference type="InParanoid" id="A0A5J5EYE8"/>
<protein>
    <recommendedName>
        <fullName evidence="4">Transmembrane protein</fullName>
    </recommendedName>
</protein>
<keyword evidence="1" id="KW-0472">Membrane</keyword>
<keyword evidence="3" id="KW-1185">Reference proteome</keyword>
<evidence type="ECO:0000313" key="2">
    <source>
        <dbReference type="EMBL" id="KAA8906541.1"/>
    </source>
</evidence>
<dbReference type="Proteomes" id="UP000326924">
    <property type="component" value="Unassembled WGS sequence"/>
</dbReference>
<dbReference type="EMBL" id="VXIS01000088">
    <property type="protein sequence ID" value="KAA8906541.1"/>
    <property type="molecule type" value="Genomic_DNA"/>
</dbReference>
<gene>
    <name evidence="2" type="ORF">FN846DRAFT_716842</name>
</gene>
<evidence type="ECO:0000256" key="1">
    <source>
        <dbReference type="SAM" id="Phobius"/>
    </source>
</evidence>
<proteinExistence type="predicted"/>
<sequence length="142" mass="15947">MCNWLPALTLSWKQVGGIASSILFFSFFVFLFSFLPFFFLFVRGFMGAIHLYCTGLDRWYQLVIHLGVLIGFLGFLSVQPRSFFCSRLFEVCGCVDTCLFFLSLAQVSSILPSCLLPPAMLSFLDSGIGMLAHDLGECHQFV</sequence>
<dbReference type="AlphaFoldDB" id="A0A5J5EYE8"/>
<reference evidence="2 3" key="1">
    <citation type="submission" date="2019-09" db="EMBL/GenBank/DDBJ databases">
        <title>Draft genome of the ectomycorrhizal ascomycete Sphaerosporella brunnea.</title>
        <authorList>
            <consortium name="DOE Joint Genome Institute"/>
            <person name="Benucci G.M."/>
            <person name="Marozzi G."/>
            <person name="Antonielli L."/>
            <person name="Sanchez S."/>
            <person name="Marco P."/>
            <person name="Wang X."/>
            <person name="Falini L.B."/>
            <person name="Barry K."/>
            <person name="Haridas S."/>
            <person name="Lipzen A."/>
            <person name="Labutti K."/>
            <person name="Grigoriev I.V."/>
            <person name="Murat C."/>
            <person name="Martin F."/>
            <person name="Albertini E."/>
            <person name="Donnini D."/>
            <person name="Bonito G."/>
        </authorList>
    </citation>
    <scope>NUCLEOTIDE SEQUENCE [LARGE SCALE GENOMIC DNA]</scope>
    <source>
        <strain evidence="2 3">Sb_GMNB300</strain>
    </source>
</reference>
<keyword evidence="1" id="KW-0812">Transmembrane</keyword>
<accession>A0A5J5EYE8</accession>